<sequence>MAVLAAIPALVAAPSSAQQTHLLVVAGIGGGAAYTERFLEWGTALRSAAIERYGVPAEQAVLLSEDPEMSEAATGESRRDDVEAHLAALAGRVQPADRVLVVLIGHGSFRDGQASFNLPGPDLSAAEWKALLDALPTERVALVNTASASGPFATELSAPGRVVITATASGNERNETRFGQYFAAAWVDGEADLDKNGSTSLLEAFQYARRETERFYSDENRLLTEHAMLEDDGDGEGTREPTLDTPDGAVAATFTLGLPGARAAVTAEGAPSPIPATSDTVLVRLYGERADLEARVAELRRMQGSLDPDTYEQELEALLVELALKNREIRAREGGE</sequence>
<gene>
    <name evidence="2" type="ORF">WI372_10220</name>
</gene>
<feature type="coiled-coil region" evidence="1">
    <location>
        <begin position="282"/>
        <end position="332"/>
    </location>
</feature>
<keyword evidence="1" id="KW-0175">Coiled coil</keyword>
<evidence type="ECO:0000313" key="2">
    <source>
        <dbReference type="EMBL" id="MEK9501350.1"/>
    </source>
</evidence>
<accession>A0ABU9ECV0</accession>
<keyword evidence="3" id="KW-1185">Reference proteome</keyword>
<evidence type="ECO:0000256" key="1">
    <source>
        <dbReference type="SAM" id="Coils"/>
    </source>
</evidence>
<protein>
    <recommendedName>
        <fullName evidence="4">Caspase domain-containing protein</fullName>
    </recommendedName>
</protein>
<name>A0ABU9ECV0_9BACT</name>
<reference evidence="2 3" key="1">
    <citation type="submission" date="2024-02" db="EMBL/GenBank/DDBJ databases">
        <title>A novel Gemmatimonadota bacterium.</title>
        <authorList>
            <person name="Du Z.-J."/>
            <person name="Ye Y.-Q."/>
        </authorList>
    </citation>
    <scope>NUCLEOTIDE SEQUENCE [LARGE SCALE GENOMIC DNA]</scope>
    <source>
        <strain evidence="2 3">DH-20</strain>
    </source>
</reference>
<evidence type="ECO:0008006" key="4">
    <source>
        <dbReference type="Google" id="ProtNLM"/>
    </source>
</evidence>
<comment type="caution">
    <text evidence="2">The sequence shown here is derived from an EMBL/GenBank/DDBJ whole genome shotgun (WGS) entry which is preliminary data.</text>
</comment>
<organism evidence="2 3">
    <name type="scientific">Gaopeijia maritima</name>
    <dbReference type="NCBI Taxonomy" id="3119007"/>
    <lineage>
        <taxon>Bacteria</taxon>
        <taxon>Pseudomonadati</taxon>
        <taxon>Gemmatimonadota</taxon>
        <taxon>Longimicrobiia</taxon>
        <taxon>Gaopeijiales</taxon>
        <taxon>Gaopeijiaceae</taxon>
        <taxon>Gaopeijia</taxon>
    </lineage>
</organism>
<dbReference type="Proteomes" id="UP001484239">
    <property type="component" value="Unassembled WGS sequence"/>
</dbReference>
<dbReference type="EMBL" id="JBBHLI010000005">
    <property type="protein sequence ID" value="MEK9501350.1"/>
    <property type="molecule type" value="Genomic_DNA"/>
</dbReference>
<evidence type="ECO:0000313" key="3">
    <source>
        <dbReference type="Proteomes" id="UP001484239"/>
    </source>
</evidence>
<dbReference type="RefSeq" id="WP_405283412.1">
    <property type="nucleotide sequence ID" value="NZ_CP144380.1"/>
</dbReference>
<proteinExistence type="predicted"/>